<comment type="caution">
    <text evidence="1">The sequence shown here is derived from an EMBL/GenBank/DDBJ whole genome shotgun (WGS) entry which is preliminary data.</text>
</comment>
<gene>
    <name evidence="1" type="ORF">ACE1CC_34900</name>
</gene>
<keyword evidence="2" id="KW-1185">Reference proteome</keyword>
<sequence>MIKLYKGIESKPSLLVLHQIEVAQESSGTAQPILKKVSETLKEWDFNLALPIVCVTDEEDKYHLLTGLPIYEAAVAANLERIWVFLIAAKQAEAEKAIEHALLQSKLNDRVVEPQDVTEFLDFINNAKANLTSIPGVKDGYARLIKNNRPYNSLEDMQKKLGAKRSLNWLRAYKHKQ</sequence>
<reference evidence="1 2" key="1">
    <citation type="submission" date="2024-09" db="EMBL/GenBank/DDBJ databases">
        <title>Floridaenema gen nov. (Aerosakkonemataceae, Aerosakkonematales ord. nov., Cyanobacteria) from benthic tropical and subtropical fresh waters, with the description of four new species.</title>
        <authorList>
            <person name="Moretto J.A."/>
            <person name="Berthold D.E."/>
            <person name="Lefler F.W."/>
            <person name="Huang I.-S."/>
            <person name="Laughinghouse H. IV."/>
        </authorList>
    </citation>
    <scope>NUCLEOTIDE SEQUENCE [LARGE SCALE GENOMIC DNA]</scope>
    <source>
        <strain evidence="1 2">BLCC-F46</strain>
    </source>
</reference>
<name>A0ABV4XHR5_9CYAN</name>
<organism evidence="1 2">
    <name type="scientific">Floridaenema aerugineum BLCC-F46</name>
    <dbReference type="NCBI Taxonomy" id="3153654"/>
    <lineage>
        <taxon>Bacteria</taxon>
        <taxon>Bacillati</taxon>
        <taxon>Cyanobacteriota</taxon>
        <taxon>Cyanophyceae</taxon>
        <taxon>Oscillatoriophycideae</taxon>
        <taxon>Aerosakkonematales</taxon>
        <taxon>Aerosakkonemataceae</taxon>
        <taxon>Floridanema</taxon>
        <taxon>Floridanema aerugineum</taxon>
    </lineage>
</organism>
<dbReference type="Proteomes" id="UP001576774">
    <property type="component" value="Unassembled WGS sequence"/>
</dbReference>
<dbReference type="EMBL" id="JBHFNQ010000256">
    <property type="protein sequence ID" value="MFB2882066.1"/>
    <property type="molecule type" value="Genomic_DNA"/>
</dbReference>
<evidence type="ECO:0000313" key="2">
    <source>
        <dbReference type="Proteomes" id="UP001576774"/>
    </source>
</evidence>
<dbReference type="SUPFAM" id="SSF81585">
    <property type="entry name" value="PsbU/PolX domain-like"/>
    <property type="match status" value="1"/>
</dbReference>
<evidence type="ECO:0000313" key="1">
    <source>
        <dbReference type="EMBL" id="MFB2882066.1"/>
    </source>
</evidence>
<accession>A0ABV4XHR5</accession>
<protein>
    <submittedName>
        <fullName evidence="1">Uncharacterized protein</fullName>
    </submittedName>
</protein>
<proteinExistence type="predicted"/>
<dbReference type="RefSeq" id="WP_413275022.1">
    <property type="nucleotide sequence ID" value="NZ_JBHFNQ010000256.1"/>
</dbReference>